<dbReference type="EMBL" id="MT143967">
    <property type="protein sequence ID" value="QJH93326.1"/>
    <property type="molecule type" value="Genomic_DNA"/>
</dbReference>
<protein>
    <recommendedName>
        <fullName evidence="3">Phage protein</fullName>
    </recommendedName>
</protein>
<organism evidence="2">
    <name type="scientific">viral metagenome</name>
    <dbReference type="NCBI Taxonomy" id="1070528"/>
    <lineage>
        <taxon>unclassified sequences</taxon>
        <taxon>metagenomes</taxon>
        <taxon>organismal metagenomes</taxon>
    </lineage>
</organism>
<name>A0A6M3X6J8_9ZZZZ</name>
<dbReference type="EMBL" id="MT143645">
    <property type="protein sequence ID" value="QJA99350.1"/>
    <property type="molecule type" value="Genomic_DNA"/>
</dbReference>
<proteinExistence type="predicted"/>
<accession>A0A6M3X6J8</accession>
<dbReference type="AlphaFoldDB" id="A0A6M3X6J8"/>
<evidence type="ECO:0008006" key="3">
    <source>
        <dbReference type="Google" id="ProtNLM"/>
    </source>
</evidence>
<sequence length="92" mass="10785">MKYRTKPIIIEAFRWTGDRDQTEDPEWIIEAIKQGTVQFRKPELLCCVMMINTLEGIMTAYRGDYIIKGIKGEIYPCKLDLFEATYEEATNE</sequence>
<evidence type="ECO:0000313" key="2">
    <source>
        <dbReference type="EMBL" id="QJH93326.1"/>
    </source>
</evidence>
<evidence type="ECO:0000313" key="1">
    <source>
        <dbReference type="EMBL" id="QJA99350.1"/>
    </source>
</evidence>
<reference evidence="2" key="1">
    <citation type="submission" date="2020-03" db="EMBL/GenBank/DDBJ databases">
        <title>The deep terrestrial virosphere.</title>
        <authorList>
            <person name="Holmfeldt K."/>
            <person name="Nilsson E."/>
            <person name="Simone D."/>
            <person name="Lopez-Fernandez M."/>
            <person name="Wu X."/>
            <person name="de Brujin I."/>
            <person name="Lundin D."/>
            <person name="Andersson A."/>
            <person name="Bertilsson S."/>
            <person name="Dopson M."/>
        </authorList>
    </citation>
    <scope>NUCLEOTIDE SEQUENCE</scope>
    <source>
        <strain evidence="1">MM171A01128</strain>
        <strain evidence="2">MM171B04551</strain>
    </source>
</reference>
<gene>
    <name evidence="1" type="ORF">MM171A01128_0004</name>
    <name evidence="2" type="ORF">MM171B04551_0002</name>
</gene>